<dbReference type="InterPro" id="IPR006175">
    <property type="entry name" value="YjgF/YER057c/UK114"/>
</dbReference>
<dbReference type="InterPro" id="IPR030662">
    <property type="entry name" value="DPH6/MJ0570"/>
</dbReference>
<gene>
    <name evidence="8" type="ORF">BO78DRAFT_471790</name>
</gene>
<feature type="domain" description="Diphthamide synthase" evidence="7">
    <location>
        <begin position="137"/>
        <end position="300"/>
    </location>
</feature>
<sequence>MTSQNDLPTSPTSLNVIALISGGKDSLYSILHCIRNGHKVVALGNLYPPSRHANTNNKDENGKEEENQDEEEEDIDSFMYQTIGHSIIPQYESALGIPLYRQEILGSAVDTRRVYRDVPSHSSSSSGDSEGGGKGKDEEDETESLIPLLTRIKRAHPEADAISAGAILSTYQRTRIENVAARMGLVPLAWLWMYPSLPAPVERLGLPGDAGLLEDMAACGCEARIIKVASGGLDGGFLWGDVSGRDGMVRRRIANGMRRFVLDGGDVKGAVLGEGGEYESLALDGPGFLWKRRIAVEGWEEGVGEGGVAFVRARGAKCVDKEGGDGVTPESVRRPVLLDEAFAGVLDGVLEERAVVTGVKEMEKASWGQMEMLQSTNGGSWVVANITAPEAEPGAAEQMKAIAEKIEAILASTSHGNGNAPRTTADIVFTTVLLRSMADFALMNGIYVSLFKKPNPPARATVACGDSLPEGVKVMVSAVVDLGPRDQRQGLHVQSRSYWAPANIGPYSQAMSVPVQGSEHMVYIAGQIPLEPASMEVMGTSPAALTRPWIENYSTRAVLSLQHLWRIGHAMQVDWWLGAVAFLTGGEHIETQARLAWDLWARMHARQEQEDEEDGDSGLDVWDIKYGGRAYEQATSAAAPCLPNFEVVQSDALVPAFFAVQIEELPRGCDIEWQGLGYRCGGLKMTAEETDYGRKIAVSTAQNLSYVGIEIDAEQSPSDMESHLQLVLQTLPERSEGSHTIIYTSQPLSRVPFPAQVVPCKSVWGPRGRQLAAGVIVQKHTLAS</sequence>
<evidence type="ECO:0000256" key="1">
    <source>
        <dbReference type="ARBA" id="ARBA00012089"/>
    </source>
</evidence>
<dbReference type="PANTHER" id="PTHR12196">
    <property type="entry name" value="DOMAIN OF UNKNOWN FUNCTION 71 DUF71 -CONTAINING PROTEIN"/>
    <property type="match status" value="1"/>
</dbReference>
<dbReference type="CDD" id="cd06156">
    <property type="entry name" value="eu_AANH_C_2"/>
    <property type="match status" value="1"/>
</dbReference>
<dbReference type="Pfam" id="PF01902">
    <property type="entry name" value="Diphthami_syn_2"/>
    <property type="match status" value="1"/>
</dbReference>
<dbReference type="InterPro" id="IPR014729">
    <property type="entry name" value="Rossmann-like_a/b/a_fold"/>
</dbReference>
<reference evidence="8 9" key="1">
    <citation type="submission" date="2018-02" db="EMBL/GenBank/DDBJ databases">
        <title>The genomes of Aspergillus section Nigri reveals drivers in fungal speciation.</title>
        <authorList>
            <consortium name="DOE Joint Genome Institute"/>
            <person name="Vesth T.C."/>
            <person name="Nybo J."/>
            <person name="Theobald S."/>
            <person name="Brandl J."/>
            <person name="Frisvad J.C."/>
            <person name="Nielsen K.F."/>
            <person name="Lyhne E.K."/>
            <person name="Kogle M.E."/>
            <person name="Kuo A."/>
            <person name="Riley R."/>
            <person name="Clum A."/>
            <person name="Nolan M."/>
            <person name="Lipzen A."/>
            <person name="Salamov A."/>
            <person name="Henrissat B."/>
            <person name="Wiebenga A."/>
            <person name="De vries R.P."/>
            <person name="Grigoriev I.V."/>
            <person name="Mortensen U.H."/>
            <person name="Andersen M.R."/>
            <person name="Baker S.E."/>
        </authorList>
    </citation>
    <scope>NUCLEOTIDE SEQUENCE [LARGE SCALE GENOMIC DNA]</scope>
    <source>
        <strain evidence="8 9">CBS 121057</strain>
    </source>
</reference>
<evidence type="ECO:0000313" key="9">
    <source>
        <dbReference type="Proteomes" id="UP000248423"/>
    </source>
</evidence>
<evidence type="ECO:0000313" key="8">
    <source>
        <dbReference type="EMBL" id="PYI03723.1"/>
    </source>
</evidence>
<dbReference type="FunFam" id="3.30.1330.40:FF:000028">
    <property type="entry name" value="ATP binding L-PSP endoribonuclease family protein"/>
    <property type="match status" value="1"/>
</dbReference>
<evidence type="ECO:0000256" key="4">
    <source>
        <dbReference type="ARBA" id="ARBA00031552"/>
    </source>
</evidence>
<dbReference type="CDD" id="cd06155">
    <property type="entry name" value="eu_AANH_C_1"/>
    <property type="match status" value="1"/>
</dbReference>
<keyword evidence="9" id="KW-1185">Reference proteome</keyword>
<dbReference type="Pfam" id="PF01042">
    <property type="entry name" value="Ribonuc_L-PSP"/>
    <property type="match status" value="1"/>
</dbReference>
<dbReference type="FunFam" id="3.90.1490.10:FF:000004">
    <property type="entry name" value="ATP binding L-PSP endoribonuclease family protein"/>
    <property type="match status" value="1"/>
</dbReference>
<dbReference type="Proteomes" id="UP000248423">
    <property type="component" value="Unassembled WGS sequence"/>
</dbReference>
<dbReference type="SUPFAM" id="SSF52402">
    <property type="entry name" value="Adenine nucleotide alpha hydrolases-like"/>
    <property type="match status" value="1"/>
</dbReference>
<dbReference type="CDD" id="cd01994">
    <property type="entry name" value="AANH_PF0828-like"/>
    <property type="match status" value="1"/>
</dbReference>
<dbReference type="Gene3D" id="3.30.1330.40">
    <property type="entry name" value="RutC-like"/>
    <property type="match status" value="2"/>
</dbReference>
<evidence type="ECO:0000259" key="7">
    <source>
        <dbReference type="Pfam" id="PF01902"/>
    </source>
</evidence>
<dbReference type="SUPFAM" id="SSF55298">
    <property type="entry name" value="YjgF-like"/>
    <property type="match status" value="2"/>
</dbReference>
<dbReference type="GO" id="GO:0017183">
    <property type="term" value="P:protein histidyl modification to diphthamide"/>
    <property type="evidence" value="ECO:0007669"/>
    <property type="project" value="TreeGrafter"/>
</dbReference>
<comment type="catalytic activity">
    <reaction evidence="5">
        <text>diphthine-[translation elongation factor 2] + NH4(+) + ATP = diphthamide-[translation elongation factor 2] + AMP + diphosphate + H(+)</text>
        <dbReference type="Rhea" id="RHEA:19753"/>
        <dbReference type="Rhea" id="RHEA-COMP:10172"/>
        <dbReference type="Rhea" id="RHEA-COMP:10174"/>
        <dbReference type="ChEBI" id="CHEBI:15378"/>
        <dbReference type="ChEBI" id="CHEBI:16692"/>
        <dbReference type="ChEBI" id="CHEBI:28938"/>
        <dbReference type="ChEBI" id="CHEBI:30616"/>
        <dbReference type="ChEBI" id="CHEBI:33019"/>
        <dbReference type="ChEBI" id="CHEBI:82696"/>
        <dbReference type="ChEBI" id="CHEBI:456215"/>
        <dbReference type="EC" id="6.3.1.14"/>
    </reaction>
</comment>
<dbReference type="GO" id="GO:0017178">
    <property type="term" value="F:diphthine-ammonia ligase activity"/>
    <property type="evidence" value="ECO:0007669"/>
    <property type="project" value="UniProtKB-EC"/>
</dbReference>
<dbReference type="STRING" id="1448318.A0A319FC29"/>
<name>A0A319FC29_ASPSB</name>
<organism evidence="8 9">
    <name type="scientific">Aspergillus sclerotiicarbonarius (strain CBS 121057 / IBT 28362)</name>
    <dbReference type="NCBI Taxonomy" id="1448318"/>
    <lineage>
        <taxon>Eukaryota</taxon>
        <taxon>Fungi</taxon>
        <taxon>Dikarya</taxon>
        <taxon>Ascomycota</taxon>
        <taxon>Pezizomycotina</taxon>
        <taxon>Eurotiomycetes</taxon>
        <taxon>Eurotiomycetidae</taxon>
        <taxon>Eurotiales</taxon>
        <taxon>Aspergillaceae</taxon>
        <taxon>Aspergillus</taxon>
        <taxon>Aspergillus subgen. Circumdati</taxon>
    </lineage>
</organism>
<dbReference type="InterPro" id="IPR002761">
    <property type="entry name" value="Diphthami_syn_dom"/>
</dbReference>
<dbReference type="OrthoDB" id="686384at2759"/>
<evidence type="ECO:0000256" key="5">
    <source>
        <dbReference type="ARBA" id="ARBA00048108"/>
    </source>
</evidence>
<evidence type="ECO:0000256" key="3">
    <source>
        <dbReference type="ARBA" id="ARBA00029814"/>
    </source>
</evidence>
<dbReference type="AlphaFoldDB" id="A0A319FC29"/>
<feature type="region of interest" description="Disordered" evidence="6">
    <location>
        <begin position="45"/>
        <end position="73"/>
    </location>
</feature>
<dbReference type="Gene3D" id="3.40.50.620">
    <property type="entry name" value="HUPs"/>
    <property type="match status" value="1"/>
</dbReference>
<feature type="region of interest" description="Disordered" evidence="6">
    <location>
        <begin position="117"/>
        <end position="142"/>
    </location>
</feature>
<dbReference type="Gene3D" id="3.90.1490.10">
    <property type="entry name" value="putative n-type atp pyrophosphatase, domain 2"/>
    <property type="match status" value="1"/>
</dbReference>
<evidence type="ECO:0000256" key="6">
    <source>
        <dbReference type="SAM" id="MobiDB-lite"/>
    </source>
</evidence>
<dbReference type="InterPro" id="IPR035959">
    <property type="entry name" value="RutC-like_sf"/>
</dbReference>
<dbReference type="VEuPathDB" id="FungiDB:BO78DRAFT_471790"/>
<dbReference type="EC" id="6.3.1.14" evidence="1"/>
<evidence type="ECO:0000256" key="2">
    <source>
        <dbReference type="ARBA" id="ARBA00018426"/>
    </source>
</evidence>
<proteinExistence type="predicted"/>
<accession>A0A319FC29</accession>
<dbReference type="EMBL" id="KZ826377">
    <property type="protein sequence ID" value="PYI03723.1"/>
    <property type="molecule type" value="Genomic_DNA"/>
</dbReference>
<dbReference type="PANTHER" id="PTHR12196:SF2">
    <property type="entry name" value="DIPHTHINE--AMMONIA LIGASE"/>
    <property type="match status" value="1"/>
</dbReference>
<protein>
    <recommendedName>
        <fullName evidence="2">Diphthine--ammonia ligase</fullName>
        <ecNumber evidence="1">6.3.1.14</ecNumber>
    </recommendedName>
    <alternativeName>
        <fullName evidence="3">Diphthamide synthase</fullName>
    </alternativeName>
    <alternativeName>
        <fullName evidence="4">Diphthamide synthetase</fullName>
    </alternativeName>
</protein>